<dbReference type="InterPro" id="IPR050109">
    <property type="entry name" value="HTH-type_TetR-like_transc_reg"/>
</dbReference>
<evidence type="ECO:0000313" key="6">
    <source>
        <dbReference type="EMBL" id="MDL5159848.1"/>
    </source>
</evidence>
<evidence type="ECO:0000256" key="1">
    <source>
        <dbReference type="ARBA" id="ARBA00023015"/>
    </source>
</evidence>
<accession>A0ABT7MGN8</accession>
<dbReference type="RefSeq" id="WP_286056452.1">
    <property type="nucleotide sequence ID" value="NZ_JASVWF010000008.1"/>
</dbReference>
<feature type="DNA-binding region" description="H-T-H motif" evidence="4">
    <location>
        <begin position="28"/>
        <end position="47"/>
    </location>
</feature>
<dbReference type="SUPFAM" id="SSF48498">
    <property type="entry name" value="Tetracyclin repressor-like, C-terminal domain"/>
    <property type="match status" value="1"/>
</dbReference>
<dbReference type="SUPFAM" id="SSF46689">
    <property type="entry name" value="Homeodomain-like"/>
    <property type="match status" value="1"/>
</dbReference>
<organism evidence="6 7">
    <name type="scientific">Actinomycetospora termitidis</name>
    <dbReference type="NCBI Taxonomy" id="3053470"/>
    <lineage>
        <taxon>Bacteria</taxon>
        <taxon>Bacillati</taxon>
        <taxon>Actinomycetota</taxon>
        <taxon>Actinomycetes</taxon>
        <taxon>Pseudonocardiales</taxon>
        <taxon>Pseudonocardiaceae</taxon>
        <taxon>Actinomycetospora</taxon>
    </lineage>
</organism>
<evidence type="ECO:0000256" key="4">
    <source>
        <dbReference type="PROSITE-ProRule" id="PRU00335"/>
    </source>
</evidence>
<evidence type="ECO:0000313" key="7">
    <source>
        <dbReference type="Proteomes" id="UP001231924"/>
    </source>
</evidence>
<feature type="domain" description="HTH tetR-type" evidence="5">
    <location>
        <begin position="6"/>
        <end position="65"/>
    </location>
</feature>
<keyword evidence="3" id="KW-0804">Transcription</keyword>
<keyword evidence="2 4" id="KW-0238">DNA-binding</keyword>
<comment type="caution">
    <text evidence="6">The sequence shown here is derived from an EMBL/GenBank/DDBJ whole genome shotgun (WGS) entry which is preliminary data.</text>
</comment>
<gene>
    <name evidence="6" type="ORF">QRT03_28030</name>
</gene>
<dbReference type="Pfam" id="PF21597">
    <property type="entry name" value="TetR_C_43"/>
    <property type="match status" value="1"/>
</dbReference>
<name>A0ABT7MGN8_9PSEU</name>
<dbReference type="EMBL" id="JASVWF010000008">
    <property type="protein sequence ID" value="MDL5159848.1"/>
    <property type="molecule type" value="Genomic_DNA"/>
</dbReference>
<evidence type="ECO:0000256" key="3">
    <source>
        <dbReference type="ARBA" id="ARBA00023163"/>
    </source>
</evidence>
<dbReference type="InterPro" id="IPR009057">
    <property type="entry name" value="Homeodomain-like_sf"/>
</dbReference>
<proteinExistence type="predicted"/>
<reference evidence="6 7" key="1">
    <citation type="submission" date="2023-06" db="EMBL/GenBank/DDBJ databases">
        <title>Actinomycetospora Odt1-22.</title>
        <authorList>
            <person name="Supong K."/>
        </authorList>
    </citation>
    <scope>NUCLEOTIDE SEQUENCE [LARGE SCALE GENOMIC DNA]</scope>
    <source>
        <strain evidence="6 7">Odt1-22</strain>
    </source>
</reference>
<dbReference type="Gene3D" id="1.10.357.10">
    <property type="entry name" value="Tetracycline Repressor, domain 2"/>
    <property type="match status" value="1"/>
</dbReference>
<sequence length="173" mass="18846">MRVDARRNREQIVVAARELVAREGDAVRMDALAERAGVAVGTLYRHFPTKADLVGAMVGEATRDLAVRAEVARERVRRGASARHELDVLIAPLPAGHGAREAWRLVAAHDASGSAARAVMALDALVAAARDAGEFRADVDLDDLLLLLVRAPDEDRTNRERYLDLVTDGLRPR</sequence>
<dbReference type="PANTHER" id="PTHR30055">
    <property type="entry name" value="HTH-TYPE TRANSCRIPTIONAL REGULATOR RUTR"/>
    <property type="match status" value="1"/>
</dbReference>
<dbReference type="PANTHER" id="PTHR30055:SF234">
    <property type="entry name" value="HTH-TYPE TRANSCRIPTIONAL REGULATOR BETI"/>
    <property type="match status" value="1"/>
</dbReference>
<dbReference type="InterPro" id="IPR036271">
    <property type="entry name" value="Tet_transcr_reg_TetR-rel_C_sf"/>
</dbReference>
<keyword evidence="1" id="KW-0805">Transcription regulation</keyword>
<dbReference type="PRINTS" id="PR00455">
    <property type="entry name" value="HTHTETR"/>
</dbReference>
<dbReference type="PROSITE" id="PS50977">
    <property type="entry name" value="HTH_TETR_2"/>
    <property type="match status" value="1"/>
</dbReference>
<keyword evidence="7" id="KW-1185">Reference proteome</keyword>
<evidence type="ECO:0000259" key="5">
    <source>
        <dbReference type="PROSITE" id="PS50977"/>
    </source>
</evidence>
<dbReference type="InterPro" id="IPR001647">
    <property type="entry name" value="HTH_TetR"/>
</dbReference>
<protein>
    <submittedName>
        <fullName evidence="6">Helix-turn-helix domain-containing protein</fullName>
    </submittedName>
</protein>
<dbReference type="Pfam" id="PF00440">
    <property type="entry name" value="TetR_N"/>
    <property type="match status" value="1"/>
</dbReference>
<dbReference type="InterPro" id="IPR049445">
    <property type="entry name" value="TetR_SbtR-like_C"/>
</dbReference>
<evidence type="ECO:0000256" key="2">
    <source>
        <dbReference type="ARBA" id="ARBA00023125"/>
    </source>
</evidence>
<dbReference type="Proteomes" id="UP001231924">
    <property type="component" value="Unassembled WGS sequence"/>
</dbReference>